<sequence>MYCKPGLDAAPPFPCPLSVDPPTQTPLPPIPLPNDSVPLTAVIMSPKSRAVPPVLAIVI</sequence>
<proteinExistence type="predicted"/>
<evidence type="ECO:0000313" key="1">
    <source>
        <dbReference type="EMBL" id="SVA77114.1"/>
    </source>
</evidence>
<protein>
    <submittedName>
        <fullName evidence="1">Uncharacterized protein</fullName>
    </submittedName>
</protein>
<dbReference type="AlphaFoldDB" id="A0A381YJ90"/>
<gene>
    <name evidence="1" type="ORF">METZ01_LOCUS129968</name>
</gene>
<organism evidence="1">
    <name type="scientific">marine metagenome</name>
    <dbReference type="NCBI Taxonomy" id="408172"/>
    <lineage>
        <taxon>unclassified sequences</taxon>
        <taxon>metagenomes</taxon>
        <taxon>ecological metagenomes</taxon>
    </lineage>
</organism>
<reference evidence="1" key="1">
    <citation type="submission" date="2018-05" db="EMBL/GenBank/DDBJ databases">
        <authorList>
            <person name="Lanie J.A."/>
            <person name="Ng W.-L."/>
            <person name="Kazmierczak K.M."/>
            <person name="Andrzejewski T.M."/>
            <person name="Davidsen T.M."/>
            <person name="Wayne K.J."/>
            <person name="Tettelin H."/>
            <person name="Glass J.I."/>
            <person name="Rusch D."/>
            <person name="Podicherti R."/>
            <person name="Tsui H.-C.T."/>
            <person name="Winkler M.E."/>
        </authorList>
    </citation>
    <scope>NUCLEOTIDE SEQUENCE</scope>
</reference>
<name>A0A381YJ90_9ZZZZ</name>
<accession>A0A381YJ90</accession>
<dbReference type="EMBL" id="UINC01018371">
    <property type="protein sequence ID" value="SVA77114.1"/>
    <property type="molecule type" value="Genomic_DNA"/>
</dbReference>